<dbReference type="GO" id="GO:0008270">
    <property type="term" value="F:zinc ion binding"/>
    <property type="evidence" value="ECO:0007669"/>
    <property type="project" value="UniProtKB-KW"/>
</dbReference>
<evidence type="ECO:0000313" key="7">
    <source>
        <dbReference type="Proteomes" id="UP000305067"/>
    </source>
</evidence>
<sequence length="163" mass="18205">MECIHSHFAQSHNIGPLSSPAGSSDPPQNTVSESAMTLLNLMGSLRGMKTCCAHFLFARRQPPQVSRCAKCMVVAYCSKECQRAAWSWPQLSHMLLCNYWARLHSVWAWDAKTLFITTAEQTTKDSANSPCTFDEHHEYLQKLAEGIGLDERMILGLCKATAQ</sequence>
<dbReference type="Pfam" id="PF01753">
    <property type="entry name" value="zf-MYND"/>
    <property type="match status" value="1"/>
</dbReference>
<name>A0A5C3QL88_9AGAR</name>
<dbReference type="InterPro" id="IPR002893">
    <property type="entry name" value="Znf_MYND"/>
</dbReference>
<dbReference type="Gene3D" id="1.10.220.160">
    <property type="match status" value="1"/>
</dbReference>
<dbReference type="SUPFAM" id="SSF144232">
    <property type="entry name" value="HIT/MYND zinc finger-like"/>
    <property type="match status" value="1"/>
</dbReference>
<evidence type="ECO:0000256" key="1">
    <source>
        <dbReference type="ARBA" id="ARBA00022723"/>
    </source>
</evidence>
<protein>
    <recommendedName>
        <fullName evidence="5">MYND-type domain-containing protein</fullName>
    </recommendedName>
</protein>
<keyword evidence="3" id="KW-0862">Zinc</keyword>
<evidence type="ECO:0000313" key="6">
    <source>
        <dbReference type="EMBL" id="TFL00959.1"/>
    </source>
</evidence>
<evidence type="ECO:0000256" key="2">
    <source>
        <dbReference type="ARBA" id="ARBA00022771"/>
    </source>
</evidence>
<evidence type="ECO:0000256" key="3">
    <source>
        <dbReference type="ARBA" id="ARBA00022833"/>
    </source>
</evidence>
<feature type="domain" description="MYND-type" evidence="5">
    <location>
        <begin position="52"/>
        <end position="97"/>
    </location>
</feature>
<keyword evidence="1" id="KW-0479">Metal-binding</keyword>
<evidence type="ECO:0000259" key="5">
    <source>
        <dbReference type="PROSITE" id="PS50865"/>
    </source>
</evidence>
<keyword evidence="7" id="KW-1185">Reference proteome</keyword>
<dbReference type="AlphaFoldDB" id="A0A5C3QL88"/>
<organism evidence="6 7">
    <name type="scientific">Pterulicium gracile</name>
    <dbReference type="NCBI Taxonomy" id="1884261"/>
    <lineage>
        <taxon>Eukaryota</taxon>
        <taxon>Fungi</taxon>
        <taxon>Dikarya</taxon>
        <taxon>Basidiomycota</taxon>
        <taxon>Agaricomycotina</taxon>
        <taxon>Agaricomycetes</taxon>
        <taxon>Agaricomycetidae</taxon>
        <taxon>Agaricales</taxon>
        <taxon>Pleurotineae</taxon>
        <taxon>Pterulaceae</taxon>
        <taxon>Pterulicium</taxon>
    </lineage>
</organism>
<reference evidence="6 7" key="1">
    <citation type="journal article" date="2019" name="Nat. Ecol. Evol.">
        <title>Megaphylogeny resolves global patterns of mushroom evolution.</title>
        <authorList>
            <person name="Varga T."/>
            <person name="Krizsan K."/>
            <person name="Foldi C."/>
            <person name="Dima B."/>
            <person name="Sanchez-Garcia M."/>
            <person name="Sanchez-Ramirez S."/>
            <person name="Szollosi G.J."/>
            <person name="Szarkandi J.G."/>
            <person name="Papp V."/>
            <person name="Albert L."/>
            <person name="Andreopoulos W."/>
            <person name="Angelini C."/>
            <person name="Antonin V."/>
            <person name="Barry K.W."/>
            <person name="Bougher N.L."/>
            <person name="Buchanan P."/>
            <person name="Buyck B."/>
            <person name="Bense V."/>
            <person name="Catcheside P."/>
            <person name="Chovatia M."/>
            <person name="Cooper J."/>
            <person name="Damon W."/>
            <person name="Desjardin D."/>
            <person name="Finy P."/>
            <person name="Geml J."/>
            <person name="Haridas S."/>
            <person name="Hughes K."/>
            <person name="Justo A."/>
            <person name="Karasinski D."/>
            <person name="Kautmanova I."/>
            <person name="Kiss B."/>
            <person name="Kocsube S."/>
            <person name="Kotiranta H."/>
            <person name="LaButti K.M."/>
            <person name="Lechner B.E."/>
            <person name="Liimatainen K."/>
            <person name="Lipzen A."/>
            <person name="Lukacs Z."/>
            <person name="Mihaltcheva S."/>
            <person name="Morgado L.N."/>
            <person name="Niskanen T."/>
            <person name="Noordeloos M.E."/>
            <person name="Ohm R.A."/>
            <person name="Ortiz-Santana B."/>
            <person name="Ovrebo C."/>
            <person name="Racz N."/>
            <person name="Riley R."/>
            <person name="Savchenko A."/>
            <person name="Shiryaev A."/>
            <person name="Soop K."/>
            <person name="Spirin V."/>
            <person name="Szebenyi C."/>
            <person name="Tomsovsky M."/>
            <person name="Tulloss R.E."/>
            <person name="Uehling J."/>
            <person name="Grigoriev I.V."/>
            <person name="Vagvolgyi C."/>
            <person name="Papp T."/>
            <person name="Martin F.M."/>
            <person name="Miettinen O."/>
            <person name="Hibbett D.S."/>
            <person name="Nagy L.G."/>
        </authorList>
    </citation>
    <scope>NUCLEOTIDE SEQUENCE [LARGE SCALE GENOMIC DNA]</scope>
    <source>
        <strain evidence="6 7">CBS 309.79</strain>
    </source>
</reference>
<gene>
    <name evidence="6" type="ORF">BDV98DRAFT_568186</name>
</gene>
<dbReference type="Gene3D" id="6.10.140.2220">
    <property type="match status" value="1"/>
</dbReference>
<dbReference type="OrthoDB" id="549788at2759"/>
<dbReference type="PROSITE" id="PS50865">
    <property type="entry name" value="ZF_MYND_2"/>
    <property type="match status" value="1"/>
</dbReference>
<accession>A0A5C3QL88</accession>
<dbReference type="Proteomes" id="UP000305067">
    <property type="component" value="Unassembled WGS sequence"/>
</dbReference>
<keyword evidence="2 4" id="KW-0863">Zinc-finger</keyword>
<evidence type="ECO:0000256" key="4">
    <source>
        <dbReference type="PROSITE-ProRule" id="PRU00134"/>
    </source>
</evidence>
<proteinExistence type="predicted"/>
<dbReference type="EMBL" id="ML178826">
    <property type="protein sequence ID" value="TFL00959.1"/>
    <property type="molecule type" value="Genomic_DNA"/>
</dbReference>